<reference evidence="1" key="1">
    <citation type="journal article" date="2021" name="Proc. Natl. Acad. Sci. U.S.A.">
        <title>A Catalog of Tens of Thousands of Viruses from Human Metagenomes Reveals Hidden Associations with Chronic Diseases.</title>
        <authorList>
            <person name="Tisza M.J."/>
            <person name="Buck C.B."/>
        </authorList>
    </citation>
    <scope>NUCLEOTIDE SEQUENCE</scope>
    <source>
        <strain evidence="1">CtuQh21</strain>
    </source>
</reference>
<name>A0A8S5PGK9_9CAUD</name>
<dbReference type="GO" id="GO:0005198">
    <property type="term" value="F:structural molecule activity"/>
    <property type="evidence" value="ECO:0007669"/>
    <property type="project" value="InterPro"/>
</dbReference>
<evidence type="ECO:0000313" key="1">
    <source>
        <dbReference type="EMBL" id="DAE05513.1"/>
    </source>
</evidence>
<dbReference type="EMBL" id="BK015412">
    <property type="protein sequence ID" value="DAE05513.1"/>
    <property type="molecule type" value="Genomic_DNA"/>
</dbReference>
<dbReference type="InterPro" id="IPR009319">
    <property type="entry name" value="Phage_A118_VSP1"/>
</dbReference>
<protein>
    <submittedName>
        <fullName evidence="1">Minor capsid protein</fullName>
    </submittedName>
</protein>
<sequence>MKKNLTKIFENNGVVKFQDRAGRMRDMNRYVDMLTRTETKIANTQGTINRALESGVSKFEVVEHEDCCEICAEHNGKIYDISK</sequence>
<accession>A0A8S5PGK9</accession>
<organism evidence="1">
    <name type="scientific">Podoviridae sp. ctuQh21</name>
    <dbReference type="NCBI Taxonomy" id="2825284"/>
    <lineage>
        <taxon>Viruses</taxon>
        <taxon>Duplodnaviria</taxon>
        <taxon>Heunggongvirae</taxon>
        <taxon>Uroviricota</taxon>
        <taxon>Caudoviricetes</taxon>
    </lineage>
</organism>
<proteinExistence type="predicted"/>
<dbReference type="Pfam" id="PF06152">
    <property type="entry name" value="Phage_min_cap2"/>
    <property type="match status" value="1"/>
</dbReference>